<evidence type="ECO:0000313" key="3">
    <source>
        <dbReference type="Proteomes" id="UP000479710"/>
    </source>
</evidence>
<dbReference type="AlphaFoldDB" id="A0A6G1EAH3"/>
<gene>
    <name evidence="2" type="ORF">E2562_017016</name>
</gene>
<protein>
    <submittedName>
        <fullName evidence="2">Uncharacterized protein</fullName>
    </submittedName>
</protein>
<organism evidence="2 3">
    <name type="scientific">Oryza meyeriana var. granulata</name>
    <dbReference type="NCBI Taxonomy" id="110450"/>
    <lineage>
        <taxon>Eukaryota</taxon>
        <taxon>Viridiplantae</taxon>
        <taxon>Streptophyta</taxon>
        <taxon>Embryophyta</taxon>
        <taxon>Tracheophyta</taxon>
        <taxon>Spermatophyta</taxon>
        <taxon>Magnoliopsida</taxon>
        <taxon>Liliopsida</taxon>
        <taxon>Poales</taxon>
        <taxon>Poaceae</taxon>
        <taxon>BOP clade</taxon>
        <taxon>Oryzoideae</taxon>
        <taxon>Oryzeae</taxon>
        <taxon>Oryzinae</taxon>
        <taxon>Oryza</taxon>
        <taxon>Oryza meyeriana</taxon>
    </lineage>
</organism>
<reference evidence="2 3" key="1">
    <citation type="submission" date="2019-11" db="EMBL/GenBank/DDBJ databases">
        <title>Whole genome sequence of Oryza granulata.</title>
        <authorList>
            <person name="Li W."/>
        </authorList>
    </citation>
    <scope>NUCLEOTIDE SEQUENCE [LARGE SCALE GENOMIC DNA]</scope>
    <source>
        <strain evidence="3">cv. Menghai</strain>
        <tissue evidence="2">Leaf</tissue>
    </source>
</reference>
<sequence>MYSEVEFSGYEEAGCSMDREEETRVMESDSTNGATEYGTRAREAREATAKSRVASNVYDTEGAAIPMDDNIPEESVIVYDKDKPTMVAEGIVRVEKTILGAYMHILSILNRRRIGEKLDGKILPAVIHVLKAVKSGNTPAPCCVNGRGHFITATYHGHFNSNQASNS</sequence>
<feature type="region of interest" description="Disordered" evidence="1">
    <location>
        <begin position="1"/>
        <end position="48"/>
    </location>
</feature>
<feature type="compositionally biased region" description="Basic and acidic residues" evidence="1">
    <location>
        <begin position="17"/>
        <end position="27"/>
    </location>
</feature>
<proteinExistence type="predicted"/>
<name>A0A6G1EAH3_9ORYZ</name>
<comment type="caution">
    <text evidence="2">The sequence shown here is derived from an EMBL/GenBank/DDBJ whole genome shotgun (WGS) entry which is preliminary data.</text>
</comment>
<dbReference type="Proteomes" id="UP000479710">
    <property type="component" value="Unassembled WGS sequence"/>
</dbReference>
<keyword evidence="3" id="KW-1185">Reference proteome</keyword>
<dbReference type="EMBL" id="SPHZ02000004">
    <property type="protein sequence ID" value="KAF0921749.1"/>
    <property type="molecule type" value="Genomic_DNA"/>
</dbReference>
<evidence type="ECO:0000313" key="2">
    <source>
        <dbReference type="EMBL" id="KAF0921749.1"/>
    </source>
</evidence>
<feature type="compositionally biased region" description="Basic and acidic residues" evidence="1">
    <location>
        <begin position="39"/>
        <end position="48"/>
    </location>
</feature>
<accession>A0A6G1EAH3</accession>
<dbReference type="OrthoDB" id="720058at2759"/>
<evidence type="ECO:0000256" key="1">
    <source>
        <dbReference type="SAM" id="MobiDB-lite"/>
    </source>
</evidence>